<dbReference type="Pfam" id="PF06030">
    <property type="entry name" value="WxLIP_PGBD"/>
    <property type="match status" value="1"/>
</dbReference>
<dbReference type="OrthoDB" id="2365961at2"/>
<dbReference type="RefSeq" id="WP_148623326.1">
    <property type="nucleotide sequence ID" value="NZ_SDGZ01000023.1"/>
</dbReference>
<protein>
    <submittedName>
        <fullName evidence="5">DUF916 and DUF3324 domain-containing protein</fullName>
    </submittedName>
</protein>
<keyword evidence="1" id="KW-1133">Transmembrane helix</keyword>
<feature type="domain" description="WxL Interacting Protein host binding" evidence="4">
    <location>
        <begin position="157"/>
        <end position="296"/>
    </location>
</feature>
<keyword evidence="6" id="KW-1185">Reference proteome</keyword>
<dbReference type="EMBL" id="SDGZ01000023">
    <property type="protein sequence ID" value="TYC48172.1"/>
    <property type="molecule type" value="Genomic_DNA"/>
</dbReference>
<dbReference type="InterPro" id="IPR021759">
    <property type="entry name" value="WxLIP_HBD"/>
</dbReference>
<evidence type="ECO:0000259" key="3">
    <source>
        <dbReference type="Pfam" id="PF06030"/>
    </source>
</evidence>
<evidence type="ECO:0000256" key="1">
    <source>
        <dbReference type="SAM" id="Phobius"/>
    </source>
</evidence>
<sequence>MKKWIAIVVALLGIVLPTVTHAEDLNFSVNANLPANQIDSKNTYFDLKVEPGQTQNLEITIHNNYKTAHKFKVSPNQAVTNVNGIVDYSNHNLKKDSTLAAPFESMMAEPKTVTVAGNTDQTVSLKLTVPEKAFRGTVLGGIQVRDLTAGGQAKKTKGISLTNKYAYVIGVQLREETDELIEPNLKLNQIKTKQTNGYNSIAANLQNTEPVILHDFVVKAHINKRGSSKSVITTNKKDMTMAPNSNFDFELTPKDNKLTPGKYTLYLDAKGEDGKYHWKFKRDFVITQAEASRLNRSIVNGQNYFWWLVIAIAFIILLILALIYMIWRLRKNKKAQD</sequence>
<gene>
    <name evidence="5" type="ORF">ESZ50_09325</name>
</gene>
<keyword evidence="2" id="KW-0732">Signal</keyword>
<feature type="chain" id="PRO_5025541547" evidence="2">
    <location>
        <begin position="23"/>
        <end position="337"/>
    </location>
</feature>
<feature type="signal peptide" evidence="2">
    <location>
        <begin position="1"/>
        <end position="22"/>
    </location>
</feature>
<dbReference type="Pfam" id="PF11797">
    <property type="entry name" value="WxLIP_HBD"/>
    <property type="match status" value="1"/>
</dbReference>
<evidence type="ECO:0000313" key="6">
    <source>
        <dbReference type="Proteomes" id="UP000371977"/>
    </source>
</evidence>
<evidence type="ECO:0000259" key="4">
    <source>
        <dbReference type="Pfam" id="PF11797"/>
    </source>
</evidence>
<keyword evidence="1" id="KW-0472">Membrane</keyword>
<dbReference type="InterPro" id="IPR010317">
    <property type="entry name" value="WxLIP_PGBD"/>
</dbReference>
<dbReference type="AlphaFoldDB" id="A0A6C2C2Z7"/>
<comment type="caution">
    <text evidence="5">The sequence shown here is derived from an EMBL/GenBank/DDBJ whole genome shotgun (WGS) entry which is preliminary data.</text>
</comment>
<feature type="transmembrane region" description="Helical" evidence="1">
    <location>
        <begin position="304"/>
        <end position="327"/>
    </location>
</feature>
<accession>A0A6C2C2Z7</accession>
<reference evidence="5 6" key="1">
    <citation type="submission" date="2019-01" db="EMBL/GenBank/DDBJ databases">
        <title>Weissella sp. nov., a novel lactic acid bacterium isolated from animal feces.</title>
        <authorList>
            <person name="Wang L.-T."/>
        </authorList>
    </citation>
    <scope>NUCLEOTIDE SEQUENCE [LARGE SCALE GENOMIC DNA]</scope>
    <source>
        <strain evidence="5 6">8H-2</strain>
    </source>
</reference>
<dbReference type="Proteomes" id="UP000371977">
    <property type="component" value="Unassembled WGS sequence"/>
</dbReference>
<keyword evidence="1" id="KW-0812">Transmembrane</keyword>
<evidence type="ECO:0000313" key="5">
    <source>
        <dbReference type="EMBL" id="TYC48172.1"/>
    </source>
</evidence>
<name>A0A6C2C2Z7_9LACO</name>
<evidence type="ECO:0000256" key="2">
    <source>
        <dbReference type="SAM" id="SignalP"/>
    </source>
</evidence>
<organism evidence="5 6">
    <name type="scientific">Weissella muntiaci</name>
    <dbReference type="NCBI Taxonomy" id="2508881"/>
    <lineage>
        <taxon>Bacteria</taxon>
        <taxon>Bacillati</taxon>
        <taxon>Bacillota</taxon>
        <taxon>Bacilli</taxon>
        <taxon>Lactobacillales</taxon>
        <taxon>Lactobacillaceae</taxon>
        <taxon>Weissella</taxon>
    </lineage>
</organism>
<proteinExistence type="predicted"/>
<feature type="domain" description="WxL Interacting Protein peptidoglycan binding" evidence="3">
    <location>
        <begin position="27"/>
        <end position="145"/>
    </location>
</feature>